<dbReference type="Proteomes" id="UP000721861">
    <property type="component" value="Unassembled WGS sequence"/>
</dbReference>
<dbReference type="PANTHER" id="PTHR41349">
    <property type="match status" value="1"/>
</dbReference>
<dbReference type="RefSeq" id="WP_212224211.1">
    <property type="nucleotide sequence ID" value="NZ_JAGUCN010000001.1"/>
</dbReference>
<comment type="caution">
    <text evidence="2">The sequence shown here is derived from an EMBL/GenBank/DDBJ whole genome shotgun (WGS) entry which is preliminary data.</text>
</comment>
<sequence>MKNALLILIMFCTIACSESKEVRGNNNVPQHNDTINIMSFNMWHGGDAGGQALTKSIEVIRAARGGIVGVQESGGYGNPRPDRSAEMAGNMGWRQVNQGHLDGIMTKYQITEVLESRKGVKIKLDDDKYIWFFNCHLAYIPYQPYQLANKEYGDYPFISTEEEAIQWAADTRLHQLEAYIAEIDKVKKEGWPVVLTGDFNEPSHLDWTQRAADANVVQQKVQWPCTKRLFDYGFKDAFRAANPDEVKRPGKTWSSIESPGEIHDRIDFIFVMGDQLKLLKSQTVGEPTLKSDIHVVDYPSDHRAVVASFKWVDAE</sequence>
<dbReference type="InterPro" id="IPR036691">
    <property type="entry name" value="Endo/exonu/phosph_ase_sf"/>
</dbReference>
<evidence type="ECO:0000313" key="3">
    <source>
        <dbReference type="Proteomes" id="UP000721861"/>
    </source>
</evidence>
<dbReference type="GO" id="GO:0004519">
    <property type="term" value="F:endonuclease activity"/>
    <property type="evidence" value="ECO:0007669"/>
    <property type="project" value="UniProtKB-KW"/>
</dbReference>
<dbReference type="SUPFAM" id="SSF56219">
    <property type="entry name" value="DNase I-like"/>
    <property type="match status" value="1"/>
</dbReference>
<organism evidence="2 3">
    <name type="scientific">Carboxylicivirga mesophila</name>
    <dbReference type="NCBI Taxonomy" id="1166478"/>
    <lineage>
        <taxon>Bacteria</taxon>
        <taxon>Pseudomonadati</taxon>
        <taxon>Bacteroidota</taxon>
        <taxon>Bacteroidia</taxon>
        <taxon>Marinilabiliales</taxon>
        <taxon>Marinilabiliaceae</taxon>
        <taxon>Carboxylicivirga</taxon>
    </lineage>
</organism>
<dbReference type="EMBL" id="JAGUCN010000001">
    <property type="protein sequence ID" value="MBS2210026.1"/>
    <property type="molecule type" value="Genomic_DNA"/>
</dbReference>
<dbReference type="Pfam" id="PF03372">
    <property type="entry name" value="Exo_endo_phos"/>
    <property type="match status" value="1"/>
</dbReference>
<gene>
    <name evidence="2" type="ORF">KEM09_01335</name>
</gene>
<evidence type="ECO:0000259" key="1">
    <source>
        <dbReference type="Pfam" id="PF03372"/>
    </source>
</evidence>
<dbReference type="PANTHER" id="PTHR41349:SF1">
    <property type="entry name" value="PROTEIN CBG08683"/>
    <property type="match status" value="1"/>
</dbReference>
<proteinExistence type="predicted"/>
<keyword evidence="3" id="KW-1185">Reference proteome</keyword>
<protein>
    <submittedName>
        <fullName evidence="2">Endonuclease/exonuclease/phosphatase family protein</fullName>
    </submittedName>
</protein>
<name>A0ABS5K4U3_9BACT</name>
<dbReference type="InterPro" id="IPR005135">
    <property type="entry name" value="Endo/exonuclease/phosphatase"/>
</dbReference>
<keyword evidence="2" id="KW-0378">Hydrolase</keyword>
<keyword evidence="2" id="KW-0540">Nuclease</keyword>
<feature type="domain" description="Endonuclease/exonuclease/phosphatase" evidence="1">
    <location>
        <begin position="38"/>
        <end position="302"/>
    </location>
</feature>
<dbReference type="Gene3D" id="3.60.10.10">
    <property type="entry name" value="Endonuclease/exonuclease/phosphatase"/>
    <property type="match status" value="1"/>
</dbReference>
<evidence type="ECO:0000313" key="2">
    <source>
        <dbReference type="EMBL" id="MBS2210026.1"/>
    </source>
</evidence>
<reference evidence="2 3" key="1">
    <citation type="journal article" date="2014" name="Int. J. Syst. Evol. Microbiol.">
        <title>Carboxylicivirga gen. nov. in the family Marinilabiliaceae with two novel species, Carboxylicivirga mesophila sp. nov. and Carboxylicivirga taeanensis sp. nov., and reclassification of Cytophaga fermentans as Saccharicrinis fermentans gen. nov., comb. nov.</title>
        <authorList>
            <person name="Yang S.H."/>
            <person name="Seo H.S."/>
            <person name="Woo J.H."/>
            <person name="Oh H.M."/>
            <person name="Jang H."/>
            <person name="Lee J.H."/>
            <person name="Kim S.J."/>
            <person name="Kwon K.K."/>
        </authorList>
    </citation>
    <scope>NUCLEOTIDE SEQUENCE [LARGE SCALE GENOMIC DNA]</scope>
    <source>
        <strain evidence="2 3">JCM 18290</strain>
    </source>
</reference>
<accession>A0ABS5K4U3</accession>
<keyword evidence="2" id="KW-0255">Endonuclease</keyword>